<protein>
    <submittedName>
        <fullName evidence="2">Uncharacterized protein</fullName>
    </submittedName>
</protein>
<feature type="compositionally biased region" description="Acidic residues" evidence="1">
    <location>
        <begin position="35"/>
        <end position="47"/>
    </location>
</feature>
<feature type="region of interest" description="Disordered" evidence="1">
    <location>
        <begin position="32"/>
        <end position="66"/>
    </location>
</feature>
<evidence type="ECO:0000313" key="3">
    <source>
        <dbReference type="Proteomes" id="UP001142489"/>
    </source>
</evidence>
<accession>A0A9Q0Y000</accession>
<evidence type="ECO:0000256" key="1">
    <source>
        <dbReference type="SAM" id="MobiDB-lite"/>
    </source>
</evidence>
<name>A0A9Q0Y000_9SAUR</name>
<keyword evidence="3" id="KW-1185">Reference proteome</keyword>
<proteinExistence type="predicted"/>
<gene>
    <name evidence="2" type="ORF">JRQ81_013528</name>
</gene>
<reference evidence="2" key="1">
    <citation type="journal article" date="2023" name="DNA Res.">
        <title>Chromosome-level genome assembly of Phrynocephalus forsythii using third-generation DNA sequencing and Hi-C analysis.</title>
        <authorList>
            <person name="Qi Y."/>
            <person name="Zhao W."/>
            <person name="Zhao Y."/>
            <person name="Niu C."/>
            <person name="Cao S."/>
            <person name="Zhang Y."/>
        </authorList>
    </citation>
    <scope>NUCLEOTIDE SEQUENCE</scope>
    <source>
        <tissue evidence="2">Muscle</tissue>
    </source>
</reference>
<dbReference type="AlphaFoldDB" id="A0A9Q0Y000"/>
<dbReference type="Proteomes" id="UP001142489">
    <property type="component" value="Unassembled WGS sequence"/>
</dbReference>
<sequence length="86" mass="9968">MTIVCYDCSHLVILVSQAQYRSFLLQQQQQQQLLQEEEEEEEEEEGVEGLKGAGRRPRKASSSSLPLRAFPPFLREANVTNPQKYW</sequence>
<evidence type="ECO:0000313" key="2">
    <source>
        <dbReference type="EMBL" id="KAJ7335587.1"/>
    </source>
</evidence>
<organism evidence="2 3">
    <name type="scientific">Phrynocephalus forsythii</name>
    <dbReference type="NCBI Taxonomy" id="171643"/>
    <lineage>
        <taxon>Eukaryota</taxon>
        <taxon>Metazoa</taxon>
        <taxon>Chordata</taxon>
        <taxon>Craniata</taxon>
        <taxon>Vertebrata</taxon>
        <taxon>Euteleostomi</taxon>
        <taxon>Lepidosauria</taxon>
        <taxon>Squamata</taxon>
        <taxon>Bifurcata</taxon>
        <taxon>Unidentata</taxon>
        <taxon>Episquamata</taxon>
        <taxon>Toxicofera</taxon>
        <taxon>Iguania</taxon>
        <taxon>Acrodonta</taxon>
        <taxon>Agamidae</taxon>
        <taxon>Agaminae</taxon>
        <taxon>Phrynocephalus</taxon>
    </lineage>
</organism>
<dbReference type="EMBL" id="JAPFRF010000004">
    <property type="protein sequence ID" value="KAJ7335587.1"/>
    <property type="molecule type" value="Genomic_DNA"/>
</dbReference>
<comment type="caution">
    <text evidence="2">The sequence shown here is derived from an EMBL/GenBank/DDBJ whole genome shotgun (WGS) entry which is preliminary data.</text>
</comment>